<protein>
    <submittedName>
        <fullName evidence="1">Uncharacterized protein</fullName>
    </submittedName>
</protein>
<proteinExistence type="predicted"/>
<gene>
    <name evidence="1" type="ORF">H6G83_33470</name>
</gene>
<keyword evidence="2" id="KW-1185">Reference proteome</keyword>
<dbReference type="Proteomes" id="UP000661112">
    <property type="component" value="Unassembled WGS sequence"/>
</dbReference>
<dbReference type="EMBL" id="JACJSG010000088">
    <property type="protein sequence ID" value="MBD2505450.1"/>
    <property type="molecule type" value="Genomic_DNA"/>
</dbReference>
<name>A0ABR8DDY6_9NOST</name>
<evidence type="ECO:0000313" key="1">
    <source>
        <dbReference type="EMBL" id="MBD2505450.1"/>
    </source>
</evidence>
<comment type="caution">
    <text evidence="1">The sequence shown here is derived from an EMBL/GenBank/DDBJ whole genome shotgun (WGS) entry which is preliminary data.</text>
</comment>
<evidence type="ECO:0000313" key="2">
    <source>
        <dbReference type="Proteomes" id="UP000661112"/>
    </source>
</evidence>
<organism evidence="1 2">
    <name type="scientific">Anabaena azotica FACHB-119</name>
    <dbReference type="NCBI Taxonomy" id="947527"/>
    <lineage>
        <taxon>Bacteria</taxon>
        <taxon>Bacillati</taxon>
        <taxon>Cyanobacteriota</taxon>
        <taxon>Cyanophyceae</taxon>
        <taxon>Nostocales</taxon>
        <taxon>Nostocaceae</taxon>
        <taxon>Anabaena</taxon>
        <taxon>Anabaena azotica</taxon>
    </lineage>
</organism>
<reference evidence="1 2" key="1">
    <citation type="journal article" date="2020" name="ISME J.">
        <title>Comparative genomics reveals insights into cyanobacterial evolution and habitat adaptation.</title>
        <authorList>
            <person name="Chen M.Y."/>
            <person name="Teng W.K."/>
            <person name="Zhao L."/>
            <person name="Hu C.X."/>
            <person name="Zhou Y.K."/>
            <person name="Han B.P."/>
            <person name="Song L.R."/>
            <person name="Shu W.S."/>
        </authorList>
    </citation>
    <scope>NUCLEOTIDE SEQUENCE [LARGE SCALE GENOMIC DNA]</scope>
    <source>
        <strain evidence="1 2">FACHB-119</strain>
    </source>
</reference>
<accession>A0ABR8DDY6</accession>
<sequence>MTTLTISQAPTKANIQNDYASGEFDAAIALPPKQTHGEYWQGYLGYTAKTGNAPF</sequence>
<dbReference type="RefSeq" id="WP_190480263.1">
    <property type="nucleotide sequence ID" value="NZ_JACJSG010000088.1"/>
</dbReference>